<evidence type="ECO:0000313" key="3">
    <source>
        <dbReference type="Proteomes" id="UP000001916"/>
    </source>
</evidence>
<keyword evidence="1" id="KW-0472">Membrane</keyword>
<dbReference type="RefSeq" id="WP_013158898.1">
    <property type="nucleotide sequence ID" value="NC_014212.1"/>
</dbReference>
<accession>D7BAY3</accession>
<dbReference type="AlphaFoldDB" id="D7BAY3"/>
<dbReference type="Proteomes" id="UP000001916">
    <property type="component" value="Chromosome"/>
</dbReference>
<keyword evidence="1" id="KW-0812">Transmembrane</keyword>
<dbReference type="OrthoDB" id="34328at2"/>
<keyword evidence="1" id="KW-1133">Transmembrane helix</keyword>
<name>D7BAY3_ALLS1</name>
<dbReference type="KEGG" id="msv:Mesil_2504"/>
<feature type="transmembrane region" description="Helical" evidence="1">
    <location>
        <begin position="149"/>
        <end position="168"/>
    </location>
</feature>
<feature type="transmembrane region" description="Helical" evidence="1">
    <location>
        <begin position="121"/>
        <end position="142"/>
    </location>
</feature>
<dbReference type="STRING" id="526227.Mesil_2504"/>
<feature type="transmembrane region" description="Helical" evidence="1">
    <location>
        <begin position="79"/>
        <end position="101"/>
    </location>
</feature>
<sequence length="169" mass="18811">MVTDTLIQYVERQLRKAVDPQQVRQVLKAKGWTPQDIDMALSKAGGAGETKRKEQLEPSAKPAPERYAASARQINLDFYVLWLLRLGLSSIFLVNSLTAWLDPSGFKKLLEASFLTQWMAGHVALIPLIVFNDLSVGVLILLGRWPLWVFAWAGGWLLAAALVKLTALL</sequence>
<keyword evidence="3" id="KW-1185">Reference proteome</keyword>
<dbReference type="EMBL" id="CP002042">
    <property type="protein sequence ID" value="ADH64357.1"/>
    <property type="molecule type" value="Genomic_DNA"/>
</dbReference>
<proteinExistence type="predicted"/>
<gene>
    <name evidence="2" type="ordered locus">Mesil_2504</name>
</gene>
<dbReference type="HOGENOM" id="CLU_1576648_0_0_0"/>
<reference evidence="2 3" key="1">
    <citation type="journal article" date="2010" name="Stand. Genomic Sci.">
        <title>Complete genome sequence of Meiothermus silvanus type strain (VI-R2).</title>
        <authorList>
            <person name="Sikorski J."/>
            <person name="Tindall B.J."/>
            <person name="Lowry S."/>
            <person name="Lucas S."/>
            <person name="Nolan M."/>
            <person name="Copeland A."/>
            <person name="Glavina Del Rio T."/>
            <person name="Tice H."/>
            <person name="Cheng J.F."/>
            <person name="Han C."/>
            <person name="Pitluck S."/>
            <person name="Liolios K."/>
            <person name="Ivanova N."/>
            <person name="Mavromatis K."/>
            <person name="Mikhailova N."/>
            <person name="Pati A."/>
            <person name="Goodwin L."/>
            <person name="Chen A."/>
            <person name="Palaniappan K."/>
            <person name="Land M."/>
            <person name="Hauser L."/>
            <person name="Chang Y.J."/>
            <person name="Jeffries C.D."/>
            <person name="Rohde M."/>
            <person name="Goker M."/>
            <person name="Woyke T."/>
            <person name="Bristow J."/>
            <person name="Eisen J.A."/>
            <person name="Markowitz V."/>
            <person name="Hugenholtz P."/>
            <person name="Kyrpides N.C."/>
            <person name="Klenk H.P."/>
            <person name="Lapidus A."/>
        </authorList>
    </citation>
    <scope>NUCLEOTIDE SEQUENCE [LARGE SCALE GENOMIC DNA]</scope>
    <source>
        <strain evidence="3">ATCC 700542 / DSM 9946 / VI-R2</strain>
    </source>
</reference>
<organism evidence="2 3">
    <name type="scientific">Allomeiothermus silvanus (strain ATCC 700542 / DSM 9946 / NBRC 106475 / NCIMB 13440 / VI-R2)</name>
    <name type="common">Thermus silvanus</name>
    <dbReference type="NCBI Taxonomy" id="526227"/>
    <lineage>
        <taxon>Bacteria</taxon>
        <taxon>Thermotogati</taxon>
        <taxon>Deinococcota</taxon>
        <taxon>Deinococci</taxon>
        <taxon>Thermales</taxon>
        <taxon>Thermaceae</taxon>
        <taxon>Allomeiothermus</taxon>
    </lineage>
</organism>
<evidence type="ECO:0000313" key="2">
    <source>
        <dbReference type="EMBL" id="ADH64357.1"/>
    </source>
</evidence>
<protein>
    <submittedName>
        <fullName evidence="2">Uncharacterized protein</fullName>
    </submittedName>
</protein>
<evidence type="ECO:0000256" key="1">
    <source>
        <dbReference type="SAM" id="Phobius"/>
    </source>
</evidence>